<evidence type="ECO:0000313" key="2">
    <source>
        <dbReference type="Proteomes" id="UP000297747"/>
    </source>
</evidence>
<proteinExistence type="predicted"/>
<protein>
    <submittedName>
        <fullName evidence="1">Uncharacterized protein</fullName>
    </submittedName>
</protein>
<dbReference type="EMBL" id="SPQA01000068">
    <property type="protein sequence ID" value="TFU29450.1"/>
    <property type="molecule type" value="Genomic_DNA"/>
</dbReference>
<organism evidence="1 2">
    <name type="scientific">Streptococcus acidominimus</name>
    <dbReference type="NCBI Taxonomy" id="1326"/>
    <lineage>
        <taxon>Bacteria</taxon>
        <taxon>Bacillati</taxon>
        <taxon>Bacillota</taxon>
        <taxon>Bacilli</taxon>
        <taxon>Lactobacillales</taxon>
        <taxon>Streptococcaceae</taxon>
        <taxon>Streptococcus</taxon>
    </lineage>
</organism>
<sequence>MVTKSFNNSHNANIVIDLKTETIENQTIFESGSTQNHVSGDNNIVGDSNTTTYNGNITSHSNIINNSDNGSIDNNVVLPWDTITTELQTIISENQQLLSNQVLDVFNQLLKAVKGQNADKFNTIASENNSLFNTSLIKDIITGAVSGVLASILMPK</sequence>
<gene>
    <name evidence="1" type="ORF">E4U01_10065</name>
</gene>
<evidence type="ECO:0000313" key="1">
    <source>
        <dbReference type="EMBL" id="TFU29450.1"/>
    </source>
</evidence>
<dbReference type="AlphaFoldDB" id="A0A4Y9FLN0"/>
<dbReference type="RefSeq" id="WP_135053497.1">
    <property type="nucleotide sequence ID" value="NZ_CAKOCW010000098.1"/>
</dbReference>
<comment type="caution">
    <text evidence="1">The sequence shown here is derived from an EMBL/GenBank/DDBJ whole genome shotgun (WGS) entry which is preliminary data.</text>
</comment>
<reference evidence="1 2" key="1">
    <citation type="submission" date="2019-03" db="EMBL/GenBank/DDBJ databases">
        <title>Diversity of the mouse oral microbiome.</title>
        <authorList>
            <person name="Joseph S."/>
            <person name="Aduse-Opoku J."/>
            <person name="Curtis M."/>
            <person name="Wade W."/>
            <person name="Hashim A."/>
        </authorList>
    </citation>
    <scope>NUCLEOTIDE SEQUENCE [LARGE SCALE GENOMIC DNA]</scope>
    <source>
        <strain evidence="1 2">HT4</strain>
    </source>
</reference>
<accession>A0A4Y9FLN0</accession>
<name>A0A4Y9FLN0_STRAI</name>
<dbReference type="Proteomes" id="UP000297747">
    <property type="component" value="Unassembled WGS sequence"/>
</dbReference>